<organism evidence="2 3">
    <name type="scientific">Rhizophagus irregularis</name>
    <dbReference type="NCBI Taxonomy" id="588596"/>
    <lineage>
        <taxon>Eukaryota</taxon>
        <taxon>Fungi</taxon>
        <taxon>Fungi incertae sedis</taxon>
        <taxon>Mucoromycota</taxon>
        <taxon>Glomeromycotina</taxon>
        <taxon>Glomeromycetes</taxon>
        <taxon>Glomerales</taxon>
        <taxon>Glomeraceae</taxon>
        <taxon>Rhizophagus</taxon>
    </lineage>
</organism>
<name>A0A915YSE9_9GLOM</name>
<protein>
    <submittedName>
        <fullName evidence="2">Uncharacterized protein</fullName>
    </submittedName>
</protein>
<accession>A0A915YSE9</accession>
<dbReference type="VEuPathDB" id="FungiDB:RhiirFUN_005414"/>
<feature type="compositionally biased region" description="Polar residues" evidence="1">
    <location>
        <begin position="408"/>
        <end position="417"/>
    </location>
</feature>
<evidence type="ECO:0000313" key="2">
    <source>
        <dbReference type="EMBL" id="CAB5324913.1"/>
    </source>
</evidence>
<dbReference type="OrthoDB" id="2413468at2759"/>
<dbReference type="Proteomes" id="UP000684084">
    <property type="component" value="Unassembled WGS sequence"/>
</dbReference>
<evidence type="ECO:0000313" key="3">
    <source>
        <dbReference type="Proteomes" id="UP000684084"/>
    </source>
</evidence>
<feature type="region of interest" description="Disordered" evidence="1">
    <location>
        <begin position="408"/>
        <end position="451"/>
    </location>
</feature>
<proteinExistence type="predicted"/>
<evidence type="ECO:0000256" key="1">
    <source>
        <dbReference type="SAM" id="MobiDB-lite"/>
    </source>
</evidence>
<sequence>MDKDPSLLAVKTTVLFILATQDLIQNSGTPQSPSLNINFEKHNFPGNNDIITKVESLTNSVPMGNVSDHDVSLLSLLNSPINETSTIPVIPFEESASSSKISSSLKLSYIPESISESEEENQTNSDSENMTSVHEFINKTTIEGISGLKISENPESIIHEEDTFEQSKGRKESLLDPINRLKELMNSQQPLPESSYHLEELLESNTENHSSQESLPVENYPAKNFVDISDSPPVSEELSVKFRKKRVAPEALISDDIKQIMNRAQRTNIYAVKLDSLKQETTGLQKWILINIGREPPIIVKNYQIGFRKTSSTLTSSAINKIYSNPALAKSTSSQPSLSTISRIVTESSVDTSFTNLGSINSSKSGTSRNSLDLAIQASSLRGRPMSPPLSPRTKTSNFLNISNLSRHNSFSKSSRPSLFMPPAVMNDPSINSPTSPTSSNKISKTATPIKPRQRRLSFQAVTSRFSLGSSTSTSTSFITTIEEKNIPSLSYSNSVVADETALNKLCDVLPLVDREILSKYLCAAGGKDDLMAVDLYMRDLKNGEV</sequence>
<gene>
    <name evidence="2" type="ORF">CHRIB12_LOCUS2505</name>
</gene>
<comment type="caution">
    <text evidence="2">The sequence shown here is derived from an EMBL/GenBank/DDBJ whole genome shotgun (WGS) entry which is preliminary data.</text>
</comment>
<reference evidence="2" key="1">
    <citation type="submission" date="2020-05" db="EMBL/GenBank/DDBJ databases">
        <authorList>
            <person name="Rincon C."/>
            <person name="Sanders R I."/>
            <person name="Robbins C."/>
            <person name="Chaturvedi A."/>
        </authorList>
    </citation>
    <scope>NUCLEOTIDE SEQUENCE</scope>
    <source>
        <strain evidence="2">CHB12</strain>
    </source>
</reference>
<dbReference type="AlphaFoldDB" id="A0A915YSE9"/>
<dbReference type="EMBL" id="CAGKOT010000003">
    <property type="protein sequence ID" value="CAB5324913.1"/>
    <property type="molecule type" value="Genomic_DNA"/>
</dbReference>
<feature type="compositionally biased region" description="Low complexity" evidence="1">
    <location>
        <begin position="429"/>
        <end position="446"/>
    </location>
</feature>